<keyword evidence="3" id="KW-1185">Reference proteome</keyword>
<feature type="compositionally biased region" description="Polar residues" evidence="1">
    <location>
        <begin position="174"/>
        <end position="185"/>
    </location>
</feature>
<evidence type="ECO:0000256" key="1">
    <source>
        <dbReference type="SAM" id="MobiDB-lite"/>
    </source>
</evidence>
<proteinExistence type="predicted"/>
<name>A0ABR2YWP1_9CHLO</name>
<sequence length="196" mass="21639">MAGRARKPFHAIGAEAYMSDESTSSEQGLHFNDVQPRQGSKEAGFQELAWVAQKYGAANLRRRNGQDLVPVGPASELPMRVAAQQLAALAGMSQKVQEAIVNSQAVFMRQVQLKERAFATRFHRIAAQGLLRRTFTAWDGLCETRWWKTQLNMRDRQIALLEAEMKRMEGRSAPSGTTIPPTSIASEGPSVVASIL</sequence>
<protein>
    <submittedName>
        <fullName evidence="2">Uncharacterized protein</fullName>
    </submittedName>
</protein>
<organism evidence="2 3">
    <name type="scientific">Coccomyxa subellipsoidea</name>
    <dbReference type="NCBI Taxonomy" id="248742"/>
    <lineage>
        <taxon>Eukaryota</taxon>
        <taxon>Viridiplantae</taxon>
        <taxon>Chlorophyta</taxon>
        <taxon>core chlorophytes</taxon>
        <taxon>Trebouxiophyceae</taxon>
        <taxon>Trebouxiophyceae incertae sedis</taxon>
        <taxon>Coccomyxaceae</taxon>
        <taxon>Coccomyxa</taxon>
    </lineage>
</organism>
<gene>
    <name evidence="2" type="ORF">WJX75_008129</name>
</gene>
<dbReference type="EMBL" id="JALJOT010000004">
    <property type="protein sequence ID" value="KAK9916067.1"/>
    <property type="molecule type" value="Genomic_DNA"/>
</dbReference>
<comment type="caution">
    <text evidence="2">The sequence shown here is derived from an EMBL/GenBank/DDBJ whole genome shotgun (WGS) entry which is preliminary data.</text>
</comment>
<evidence type="ECO:0000313" key="2">
    <source>
        <dbReference type="EMBL" id="KAK9916067.1"/>
    </source>
</evidence>
<reference evidence="2 3" key="1">
    <citation type="journal article" date="2024" name="Nat. Commun.">
        <title>Phylogenomics reveals the evolutionary origins of lichenization in chlorophyte algae.</title>
        <authorList>
            <person name="Puginier C."/>
            <person name="Libourel C."/>
            <person name="Otte J."/>
            <person name="Skaloud P."/>
            <person name="Haon M."/>
            <person name="Grisel S."/>
            <person name="Petersen M."/>
            <person name="Berrin J.G."/>
            <person name="Delaux P.M."/>
            <person name="Dal Grande F."/>
            <person name="Keller J."/>
        </authorList>
    </citation>
    <scope>NUCLEOTIDE SEQUENCE [LARGE SCALE GENOMIC DNA]</scope>
    <source>
        <strain evidence="2 3">SAG 216-7</strain>
    </source>
</reference>
<accession>A0ABR2YWP1</accession>
<evidence type="ECO:0000313" key="3">
    <source>
        <dbReference type="Proteomes" id="UP001491310"/>
    </source>
</evidence>
<feature type="region of interest" description="Disordered" evidence="1">
    <location>
        <begin position="169"/>
        <end position="196"/>
    </location>
</feature>
<dbReference type="Proteomes" id="UP001491310">
    <property type="component" value="Unassembled WGS sequence"/>
</dbReference>